<dbReference type="InterPro" id="IPR050952">
    <property type="entry name" value="TRIM-NHL_E3_ligases"/>
</dbReference>
<dbReference type="GO" id="GO:0008270">
    <property type="term" value="F:zinc ion binding"/>
    <property type="evidence" value="ECO:0007669"/>
    <property type="project" value="UniProtKB-KW"/>
</dbReference>
<evidence type="ECO:0008006" key="3">
    <source>
        <dbReference type="Google" id="ProtNLM"/>
    </source>
</evidence>
<dbReference type="KEGG" id="amuc:Pan181_41190"/>
<keyword evidence="2" id="KW-1185">Reference proteome</keyword>
<evidence type="ECO:0000313" key="2">
    <source>
        <dbReference type="Proteomes" id="UP000315750"/>
    </source>
</evidence>
<proteinExistence type="predicted"/>
<evidence type="ECO:0000313" key="1">
    <source>
        <dbReference type="EMBL" id="QDU57896.1"/>
    </source>
</evidence>
<organism evidence="1 2">
    <name type="scientific">Aeoliella mucimassa</name>
    <dbReference type="NCBI Taxonomy" id="2527972"/>
    <lineage>
        <taxon>Bacteria</taxon>
        <taxon>Pseudomonadati</taxon>
        <taxon>Planctomycetota</taxon>
        <taxon>Planctomycetia</taxon>
        <taxon>Pirellulales</taxon>
        <taxon>Lacipirellulaceae</taxon>
        <taxon>Aeoliella</taxon>
    </lineage>
</organism>
<dbReference type="Proteomes" id="UP000315750">
    <property type="component" value="Chromosome"/>
</dbReference>
<dbReference type="RefSeq" id="WP_145249337.1">
    <property type="nucleotide sequence ID" value="NZ_CP036278.1"/>
</dbReference>
<dbReference type="PANTHER" id="PTHR24104">
    <property type="entry name" value="E3 UBIQUITIN-PROTEIN LIGASE NHLRC1-RELATED"/>
    <property type="match status" value="1"/>
</dbReference>
<name>A0A518AT64_9BACT</name>
<dbReference type="Gene3D" id="2.120.10.30">
    <property type="entry name" value="TolB, C-terminal domain"/>
    <property type="match status" value="2"/>
</dbReference>
<dbReference type="OrthoDB" id="261034at2"/>
<reference evidence="1 2" key="1">
    <citation type="submission" date="2019-02" db="EMBL/GenBank/DDBJ databases">
        <title>Deep-cultivation of Planctomycetes and their phenomic and genomic characterization uncovers novel biology.</title>
        <authorList>
            <person name="Wiegand S."/>
            <person name="Jogler M."/>
            <person name="Boedeker C."/>
            <person name="Pinto D."/>
            <person name="Vollmers J."/>
            <person name="Rivas-Marin E."/>
            <person name="Kohn T."/>
            <person name="Peeters S.H."/>
            <person name="Heuer A."/>
            <person name="Rast P."/>
            <person name="Oberbeckmann S."/>
            <person name="Bunk B."/>
            <person name="Jeske O."/>
            <person name="Meyerdierks A."/>
            <person name="Storesund J.E."/>
            <person name="Kallscheuer N."/>
            <person name="Luecker S."/>
            <person name="Lage O.M."/>
            <person name="Pohl T."/>
            <person name="Merkel B.J."/>
            <person name="Hornburger P."/>
            <person name="Mueller R.-W."/>
            <person name="Bruemmer F."/>
            <person name="Labrenz M."/>
            <person name="Spormann A.M."/>
            <person name="Op den Camp H."/>
            <person name="Overmann J."/>
            <person name="Amann R."/>
            <person name="Jetten M.S.M."/>
            <person name="Mascher T."/>
            <person name="Medema M.H."/>
            <person name="Devos D.P."/>
            <person name="Kaster A.-K."/>
            <person name="Ovreas L."/>
            <person name="Rohde M."/>
            <person name="Galperin M.Y."/>
            <person name="Jogler C."/>
        </authorList>
    </citation>
    <scope>NUCLEOTIDE SEQUENCE [LARGE SCALE GENOMIC DNA]</scope>
    <source>
        <strain evidence="1 2">Pan181</strain>
    </source>
</reference>
<dbReference type="AlphaFoldDB" id="A0A518AT64"/>
<sequence length="279" mass="30603">MRFTHHKSLTIEQGSRVLFEMRLAGIAVDPDDRLLAVGDDHIKQFSDTGELEQQIPLPGLGWCVLAEDDALWVGMDGALFQLDREGKRIRTIRNNQLGRITSIAAVGDHLLLADATNRTIHEFTRDGKYLGEVGTKANTRGYMIPNGLLDLCSEASTETLLVAHPQKHRIERFNDAGELIDKWGKFGMHSPADFGGCCNPTNIAVAADGVIAVSEKAPPRVKFYSSVGEYLTLIESPLFNPNTANIDLAFDSTGNLYVSDPARRAIELFSLVAEEVAIP</sequence>
<dbReference type="InterPro" id="IPR011042">
    <property type="entry name" value="6-blade_b-propeller_TolB-like"/>
</dbReference>
<accession>A0A518AT64</accession>
<dbReference type="SUPFAM" id="SSF63829">
    <property type="entry name" value="Calcium-dependent phosphotriesterase"/>
    <property type="match status" value="1"/>
</dbReference>
<dbReference type="EMBL" id="CP036278">
    <property type="protein sequence ID" value="QDU57896.1"/>
    <property type="molecule type" value="Genomic_DNA"/>
</dbReference>
<protein>
    <recommendedName>
        <fullName evidence="3">NHL repeat protein</fullName>
    </recommendedName>
</protein>
<gene>
    <name evidence="1" type="ORF">Pan181_41190</name>
</gene>
<dbReference type="PANTHER" id="PTHR24104:SF25">
    <property type="entry name" value="PROTEIN LIN-41"/>
    <property type="match status" value="1"/>
</dbReference>